<dbReference type="AlphaFoldDB" id="A0A1F6FYX6"/>
<gene>
    <name evidence="2" type="ORF">A3H16_03040</name>
</gene>
<evidence type="ECO:0000256" key="1">
    <source>
        <dbReference type="SAM" id="Coils"/>
    </source>
</evidence>
<protein>
    <recommendedName>
        <fullName evidence="4">Ribosomal subunit interface protein</fullName>
    </recommendedName>
</protein>
<dbReference type="SUPFAM" id="SSF69754">
    <property type="entry name" value="Ribosome binding protein Y (YfiA homologue)"/>
    <property type="match status" value="1"/>
</dbReference>
<reference evidence="2 3" key="1">
    <citation type="journal article" date="2016" name="Nat. Commun.">
        <title>Thousands of microbial genomes shed light on interconnected biogeochemical processes in an aquifer system.</title>
        <authorList>
            <person name="Anantharaman K."/>
            <person name="Brown C.T."/>
            <person name="Hug L.A."/>
            <person name="Sharon I."/>
            <person name="Castelle C.J."/>
            <person name="Probst A.J."/>
            <person name="Thomas B.C."/>
            <person name="Singh A."/>
            <person name="Wilkins M.J."/>
            <person name="Karaoz U."/>
            <person name="Brodie E.L."/>
            <person name="Williams K.H."/>
            <person name="Hubbard S.S."/>
            <person name="Banfield J.F."/>
        </authorList>
    </citation>
    <scope>NUCLEOTIDE SEQUENCE [LARGE SCALE GENOMIC DNA]</scope>
</reference>
<evidence type="ECO:0000313" key="3">
    <source>
        <dbReference type="Proteomes" id="UP000178601"/>
    </source>
</evidence>
<name>A0A1F6FYX6_9BACT</name>
<feature type="coiled-coil region" evidence="1">
    <location>
        <begin position="72"/>
        <end position="99"/>
    </location>
</feature>
<proteinExistence type="predicted"/>
<dbReference type="EMBL" id="MFMQ01000072">
    <property type="protein sequence ID" value="OGG91052.1"/>
    <property type="molecule type" value="Genomic_DNA"/>
</dbReference>
<accession>A0A1F6FYX6</accession>
<keyword evidence="1" id="KW-0175">Coiled coil</keyword>
<dbReference type="Proteomes" id="UP000178601">
    <property type="component" value="Unassembled WGS sequence"/>
</dbReference>
<organism evidence="2 3">
    <name type="scientific">Candidatus Kaiserbacteria bacterium RIFCSPLOWO2_12_FULL_53_8</name>
    <dbReference type="NCBI Taxonomy" id="1798529"/>
    <lineage>
        <taxon>Bacteria</taxon>
        <taxon>Candidatus Kaiseribacteriota</taxon>
    </lineage>
</organism>
<evidence type="ECO:0008006" key="4">
    <source>
        <dbReference type="Google" id="ProtNLM"/>
    </source>
</evidence>
<dbReference type="InterPro" id="IPR036567">
    <property type="entry name" value="RHF-like"/>
</dbReference>
<evidence type="ECO:0000313" key="2">
    <source>
        <dbReference type="EMBL" id="OGG91052.1"/>
    </source>
</evidence>
<dbReference type="Pfam" id="PF02482">
    <property type="entry name" value="Ribosomal_S30AE"/>
    <property type="match status" value="1"/>
</dbReference>
<sequence length="124" mass="14109">MNTFPSVNIKVTNFEQTSVIEELLGKRLKTLEKFLPDGETMLICEVELEKQTGQQTGRIFRAEINLQVGGTLLRSTATSERMEDAIEQAKNELKSELVRTSGKRQSMFRRGAKRIKDMLRFGGE</sequence>
<dbReference type="Gene3D" id="3.30.160.100">
    <property type="entry name" value="Ribosome hibernation promotion factor-like"/>
    <property type="match status" value="1"/>
</dbReference>
<dbReference type="InterPro" id="IPR003489">
    <property type="entry name" value="RHF/RaiA"/>
</dbReference>
<comment type="caution">
    <text evidence="2">The sequence shown here is derived from an EMBL/GenBank/DDBJ whole genome shotgun (WGS) entry which is preliminary data.</text>
</comment>